<feature type="transmembrane region" description="Helical" evidence="4">
    <location>
        <begin position="188"/>
        <end position="209"/>
    </location>
</feature>
<keyword evidence="8" id="KW-1185">Reference proteome</keyword>
<keyword evidence="4" id="KW-0812">Transmembrane</keyword>
<feature type="transmembrane region" description="Helical" evidence="4">
    <location>
        <begin position="328"/>
        <end position="347"/>
    </location>
</feature>
<name>A0A177D8T0_ALTAL</name>
<evidence type="ECO:0000256" key="1">
    <source>
        <dbReference type="ARBA" id="ARBA00004141"/>
    </source>
</evidence>
<evidence type="ECO:0000256" key="3">
    <source>
        <dbReference type="SAM" id="MobiDB-lite"/>
    </source>
</evidence>
<feature type="transmembrane region" description="Helical" evidence="4">
    <location>
        <begin position="253"/>
        <end position="279"/>
    </location>
</feature>
<evidence type="ECO:0000259" key="5">
    <source>
        <dbReference type="PROSITE" id="PS50850"/>
    </source>
</evidence>
<reference evidence="9" key="2">
    <citation type="journal article" date="2019" name="bioRxiv">
        <title>Genomics, evolutionary history and diagnostics of the Alternaria alternata species group including apple and Asian pear pathotypes.</title>
        <authorList>
            <person name="Armitage A.D."/>
            <person name="Cockerton H.M."/>
            <person name="Sreenivasaprasad S."/>
            <person name="Woodhall J.W."/>
            <person name="Lane C.R."/>
            <person name="Harrison R.J."/>
            <person name="Clarkson J.P."/>
        </authorList>
    </citation>
    <scope>NUCLEOTIDE SEQUENCE [LARGE SCALE GENOMIC DNA]</scope>
    <source>
        <strain evidence="9">FERA 1177</strain>
    </source>
</reference>
<accession>A0A177D8T0</accession>
<feature type="transmembrane region" description="Helical" evidence="4">
    <location>
        <begin position="433"/>
        <end position="454"/>
    </location>
</feature>
<dbReference type="KEGG" id="aalt:CC77DRAFT_389685"/>
<reference evidence="6 8" key="1">
    <citation type="submission" date="2016-05" db="EMBL/GenBank/DDBJ databases">
        <title>Comparative analysis of secretome profiles of manganese(II)-oxidizing ascomycete fungi.</title>
        <authorList>
            <consortium name="DOE Joint Genome Institute"/>
            <person name="Zeiner C.A."/>
            <person name="Purvine S.O."/>
            <person name="Zink E.M."/>
            <person name="Wu S."/>
            <person name="Pasa-Tolic L."/>
            <person name="Chaput D.L."/>
            <person name="Haridas S."/>
            <person name="Grigoriev I.V."/>
            <person name="Santelli C.M."/>
            <person name="Hansel C.M."/>
        </authorList>
    </citation>
    <scope>NUCLEOTIDE SEQUENCE [LARGE SCALE GENOMIC DNA]</scope>
    <source>
        <strain evidence="6 8">SRC1lrK2f</strain>
    </source>
</reference>
<feature type="transmembrane region" description="Helical" evidence="4">
    <location>
        <begin position="392"/>
        <end position="413"/>
    </location>
</feature>
<evidence type="ECO:0000313" key="9">
    <source>
        <dbReference type="Proteomes" id="UP000291422"/>
    </source>
</evidence>
<feature type="domain" description="Major facilitator superfamily (MFS) profile" evidence="5">
    <location>
        <begin position="262"/>
        <end position="462"/>
    </location>
</feature>
<evidence type="ECO:0000256" key="4">
    <source>
        <dbReference type="SAM" id="Phobius"/>
    </source>
</evidence>
<evidence type="ECO:0000313" key="6">
    <source>
        <dbReference type="EMBL" id="OAG16154.1"/>
    </source>
</evidence>
<feature type="region of interest" description="Disordered" evidence="3">
    <location>
        <begin position="1"/>
        <end position="24"/>
    </location>
</feature>
<feature type="transmembrane region" description="Helical" evidence="4">
    <location>
        <begin position="99"/>
        <end position="119"/>
    </location>
</feature>
<protein>
    <submittedName>
        <fullName evidence="6">MFS general substrate transporter</fullName>
    </submittedName>
</protein>
<reference evidence="7" key="3">
    <citation type="journal article" date="2019" name="J. ISSAAS">
        <title>Genomics, evolutionary history and diagnostics of the Alternaria alternata species group including apple and Asian pear pathotypes.</title>
        <authorList>
            <person name="Armitage A.D."/>
            <person name="Cockerton H.M."/>
            <person name="Sreenivasaprasad S."/>
            <person name="Woodhall J."/>
            <person name="Lane C."/>
            <person name="Harrison R.J."/>
            <person name="Clarkson J.P."/>
        </authorList>
    </citation>
    <scope>NUCLEOTIDE SEQUENCE</scope>
    <source>
        <strain evidence="7">FERA 1177</strain>
    </source>
</reference>
<evidence type="ECO:0000313" key="7">
    <source>
        <dbReference type="EMBL" id="RYN65452.1"/>
    </source>
</evidence>
<dbReference type="EMBL" id="KV441490">
    <property type="protein sequence ID" value="OAG16154.1"/>
    <property type="molecule type" value="Genomic_DNA"/>
</dbReference>
<dbReference type="Pfam" id="PF07690">
    <property type="entry name" value="MFS_1"/>
    <property type="match status" value="1"/>
</dbReference>
<dbReference type="GO" id="GO:0016020">
    <property type="term" value="C:membrane"/>
    <property type="evidence" value="ECO:0007669"/>
    <property type="project" value="UniProtKB-SubCell"/>
</dbReference>
<sequence length="462" mass="48496">MASTTTTTEHIELSNLRNESPVPLTNFTPADSRQIFINQNPDEIPEDTPYSTTVIPNGGYGWVIVAAGFITTFCQNGIINCWGVLQAALLNSTLKDEKASTLTFVGSFGLAGGAMYGLLVVRFMRWFGARLTGMLGVFLMGMGMISASFCASNVAGLFGTFGVIGGVGMAMSYTCSNALPVQYFSSRLGLANGIIKLGGGVGGCVMAIALEAMYQRAGIEWTFRFQGFLTLAVGMPAAFLLKDRVPLKTAPFFDASMFCSIPFLATFIASAVGVFALYIPPYYLPLFAQSIGLSSATGAALVSAFNACNAIGRFCAGPLCDKVGPLNMFVMVMVVNAVSMLAIWPVSDTLTPLIIFATVNGIANGAYFTTQPTVVAGIFGPGRATVAMSMSVTGWSAGYLMGAPIAGYLLQAAGAGKQNAGVGQSVEVYRPAIFYAGGMATLSALFVILARLTVAKKVFKRV</sequence>
<dbReference type="InterPro" id="IPR050327">
    <property type="entry name" value="Proton-linked_MCT"/>
</dbReference>
<dbReference type="Gene3D" id="1.20.1250.20">
    <property type="entry name" value="MFS general substrate transporter like domains"/>
    <property type="match status" value="2"/>
</dbReference>
<feature type="transmembrane region" description="Helical" evidence="4">
    <location>
        <begin position="221"/>
        <end position="241"/>
    </location>
</feature>
<dbReference type="Proteomes" id="UP000077248">
    <property type="component" value="Unassembled WGS sequence"/>
</dbReference>
<dbReference type="VEuPathDB" id="FungiDB:CC77DRAFT_389685"/>
<feature type="transmembrane region" description="Helical" evidence="4">
    <location>
        <begin position="291"/>
        <end position="316"/>
    </location>
</feature>
<comment type="similarity">
    <text evidence="2">Belongs to the major facilitator superfamily. Monocarboxylate porter (TC 2.A.1.13) family.</text>
</comment>
<keyword evidence="4" id="KW-1133">Transmembrane helix</keyword>
<evidence type="ECO:0000256" key="2">
    <source>
        <dbReference type="ARBA" id="ARBA00006727"/>
    </source>
</evidence>
<dbReference type="InterPro" id="IPR036259">
    <property type="entry name" value="MFS_trans_sf"/>
</dbReference>
<keyword evidence="4" id="KW-0472">Membrane</keyword>
<dbReference type="PROSITE" id="PS50850">
    <property type="entry name" value="MFS"/>
    <property type="match status" value="1"/>
</dbReference>
<organism evidence="6 8">
    <name type="scientific">Alternaria alternata</name>
    <name type="common">Alternaria rot fungus</name>
    <name type="synonym">Torula alternata</name>
    <dbReference type="NCBI Taxonomy" id="5599"/>
    <lineage>
        <taxon>Eukaryota</taxon>
        <taxon>Fungi</taxon>
        <taxon>Dikarya</taxon>
        <taxon>Ascomycota</taxon>
        <taxon>Pezizomycotina</taxon>
        <taxon>Dothideomycetes</taxon>
        <taxon>Pleosporomycetidae</taxon>
        <taxon>Pleosporales</taxon>
        <taxon>Pleosporineae</taxon>
        <taxon>Pleosporaceae</taxon>
        <taxon>Alternaria</taxon>
        <taxon>Alternaria sect. Alternaria</taxon>
        <taxon>Alternaria alternata complex</taxon>
    </lineage>
</organism>
<comment type="subcellular location">
    <subcellularLocation>
        <location evidence="1">Membrane</location>
        <topology evidence="1">Multi-pass membrane protein</topology>
    </subcellularLocation>
</comment>
<dbReference type="AlphaFoldDB" id="A0A177D8T0"/>
<dbReference type="RefSeq" id="XP_018381575.1">
    <property type="nucleotide sequence ID" value="XM_018531487.1"/>
</dbReference>
<dbReference type="InterPro" id="IPR011701">
    <property type="entry name" value="MFS"/>
</dbReference>
<dbReference type="PANTHER" id="PTHR11360">
    <property type="entry name" value="MONOCARBOXYLATE TRANSPORTER"/>
    <property type="match status" value="1"/>
</dbReference>
<dbReference type="InterPro" id="IPR020846">
    <property type="entry name" value="MFS_dom"/>
</dbReference>
<dbReference type="SUPFAM" id="SSF103473">
    <property type="entry name" value="MFS general substrate transporter"/>
    <property type="match status" value="1"/>
</dbReference>
<feature type="transmembrane region" description="Helical" evidence="4">
    <location>
        <begin position="155"/>
        <end position="176"/>
    </location>
</feature>
<feature type="transmembrane region" description="Helical" evidence="4">
    <location>
        <begin position="353"/>
        <end position="380"/>
    </location>
</feature>
<feature type="compositionally biased region" description="Polar residues" evidence="3">
    <location>
        <begin position="15"/>
        <end position="24"/>
    </location>
</feature>
<dbReference type="OMA" id="VPSQYFS"/>
<feature type="transmembrane region" description="Helical" evidence="4">
    <location>
        <begin position="60"/>
        <end position="79"/>
    </location>
</feature>
<dbReference type="GeneID" id="29117081"/>
<dbReference type="Proteomes" id="UP000291422">
    <property type="component" value="Unassembled WGS sequence"/>
</dbReference>
<gene>
    <name evidence="7" type="ORF">AA0117_g12191</name>
    <name evidence="6" type="ORF">CC77DRAFT_389685</name>
</gene>
<dbReference type="EMBL" id="PDXD01000066">
    <property type="protein sequence ID" value="RYN65452.1"/>
    <property type="molecule type" value="Genomic_DNA"/>
</dbReference>
<feature type="transmembrane region" description="Helical" evidence="4">
    <location>
        <begin position="131"/>
        <end position="149"/>
    </location>
</feature>
<proteinExistence type="inferred from homology"/>
<dbReference type="GO" id="GO:0022857">
    <property type="term" value="F:transmembrane transporter activity"/>
    <property type="evidence" value="ECO:0007669"/>
    <property type="project" value="InterPro"/>
</dbReference>
<evidence type="ECO:0000313" key="8">
    <source>
        <dbReference type="Proteomes" id="UP000077248"/>
    </source>
</evidence>
<dbReference type="PANTHER" id="PTHR11360:SF305">
    <property type="entry name" value="MAJOR FACILITATOR SUPERFAMILY (MFS) PROFILE DOMAIN-CONTAINING PROTEIN"/>
    <property type="match status" value="1"/>
</dbReference>